<reference evidence="2" key="1">
    <citation type="journal article" date="2019" name="bioRxiv">
        <title>The Genome of the Zebra Mussel, Dreissena polymorpha: A Resource for Invasive Species Research.</title>
        <authorList>
            <person name="McCartney M.A."/>
            <person name="Auch B."/>
            <person name="Kono T."/>
            <person name="Mallez S."/>
            <person name="Zhang Y."/>
            <person name="Obille A."/>
            <person name="Becker A."/>
            <person name="Abrahante J.E."/>
            <person name="Garbe J."/>
            <person name="Badalamenti J.P."/>
            <person name="Herman A."/>
            <person name="Mangelson H."/>
            <person name="Liachko I."/>
            <person name="Sullivan S."/>
            <person name="Sone E.D."/>
            <person name="Koren S."/>
            <person name="Silverstein K.A.T."/>
            <person name="Beckman K.B."/>
            <person name="Gohl D.M."/>
        </authorList>
    </citation>
    <scope>NUCLEOTIDE SEQUENCE</scope>
    <source>
        <strain evidence="2">Duluth1</strain>
        <tissue evidence="2">Whole animal</tissue>
    </source>
</reference>
<proteinExistence type="predicted"/>
<sequence>MDSKTFIMFLVVCWTFVALLRLTDARAAYFDDEVDDNRSLQKRSHLDTARFQMMMYCLTRGKFDPVCRPGGEIIVVKNE</sequence>
<feature type="signal peptide" evidence="1">
    <location>
        <begin position="1"/>
        <end position="25"/>
    </location>
</feature>
<keyword evidence="1" id="KW-0732">Signal</keyword>
<protein>
    <submittedName>
        <fullName evidence="2">Uncharacterized protein</fullName>
    </submittedName>
</protein>
<evidence type="ECO:0000313" key="2">
    <source>
        <dbReference type="EMBL" id="KAH3803573.1"/>
    </source>
</evidence>
<keyword evidence="3" id="KW-1185">Reference proteome</keyword>
<gene>
    <name evidence="2" type="ORF">DPMN_131837</name>
</gene>
<evidence type="ECO:0000256" key="1">
    <source>
        <dbReference type="SAM" id="SignalP"/>
    </source>
</evidence>
<accession>A0A9D4FRB7</accession>
<comment type="caution">
    <text evidence="2">The sequence shown here is derived from an EMBL/GenBank/DDBJ whole genome shotgun (WGS) entry which is preliminary data.</text>
</comment>
<reference evidence="2" key="2">
    <citation type="submission" date="2020-11" db="EMBL/GenBank/DDBJ databases">
        <authorList>
            <person name="McCartney M.A."/>
            <person name="Auch B."/>
            <person name="Kono T."/>
            <person name="Mallez S."/>
            <person name="Becker A."/>
            <person name="Gohl D.M."/>
            <person name="Silverstein K.A.T."/>
            <person name="Koren S."/>
            <person name="Bechman K.B."/>
            <person name="Herman A."/>
            <person name="Abrahante J.E."/>
            <person name="Garbe J."/>
        </authorList>
    </citation>
    <scope>NUCLEOTIDE SEQUENCE</scope>
    <source>
        <strain evidence="2">Duluth1</strain>
        <tissue evidence="2">Whole animal</tissue>
    </source>
</reference>
<dbReference type="Proteomes" id="UP000828390">
    <property type="component" value="Unassembled WGS sequence"/>
</dbReference>
<dbReference type="EMBL" id="JAIWYP010000006">
    <property type="protein sequence ID" value="KAH3803573.1"/>
    <property type="molecule type" value="Genomic_DNA"/>
</dbReference>
<dbReference type="AlphaFoldDB" id="A0A9D4FRB7"/>
<organism evidence="2 3">
    <name type="scientific">Dreissena polymorpha</name>
    <name type="common">Zebra mussel</name>
    <name type="synonym">Mytilus polymorpha</name>
    <dbReference type="NCBI Taxonomy" id="45954"/>
    <lineage>
        <taxon>Eukaryota</taxon>
        <taxon>Metazoa</taxon>
        <taxon>Spiralia</taxon>
        <taxon>Lophotrochozoa</taxon>
        <taxon>Mollusca</taxon>
        <taxon>Bivalvia</taxon>
        <taxon>Autobranchia</taxon>
        <taxon>Heteroconchia</taxon>
        <taxon>Euheterodonta</taxon>
        <taxon>Imparidentia</taxon>
        <taxon>Neoheterodontei</taxon>
        <taxon>Myida</taxon>
        <taxon>Dreissenoidea</taxon>
        <taxon>Dreissenidae</taxon>
        <taxon>Dreissena</taxon>
    </lineage>
</organism>
<evidence type="ECO:0000313" key="3">
    <source>
        <dbReference type="Proteomes" id="UP000828390"/>
    </source>
</evidence>
<feature type="chain" id="PRO_5038649047" evidence="1">
    <location>
        <begin position="26"/>
        <end position="79"/>
    </location>
</feature>
<name>A0A9D4FRB7_DREPO</name>